<gene>
    <name evidence="7" type="ORF">GCM10007884_32810</name>
    <name evidence="8" type="ORF">GGR33_000471</name>
</gene>
<keyword evidence="2" id="KW-1003">Cell membrane</keyword>
<reference evidence="8 9" key="3">
    <citation type="submission" date="2020-08" db="EMBL/GenBank/DDBJ databases">
        <title>Genomic Encyclopedia of Type Strains, Phase IV (KMG-IV): sequencing the most valuable type-strain genomes for metagenomic binning, comparative biology and taxonomic classification.</title>
        <authorList>
            <person name="Goeker M."/>
        </authorList>
    </citation>
    <scope>NUCLEOTIDE SEQUENCE [LARGE SCALE GENOMIC DNA]</scope>
    <source>
        <strain evidence="8 9">DSM 24105</strain>
    </source>
</reference>
<comment type="caution">
    <text evidence="8">The sequence shown here is derived from an EMBL/GenBank/DDBJ whole genome shotgun (WGS) entry which is preliminary data.</text>
</comment>
<evidence type="ECO:0000313" key="7">
    <source>
        <dbReference type="EMBL" id="GLS45292.1"/>
    </source>
</evidence>
<comment type="subcellular location">
    <subcellularLocation>
        <location evidence="1">Cell membrane</location>
        <topology evidence="1">Multi-pass membrane protein</topology>
    </subcellularLocation>
</comment>
<evidence type="ECO:0000256" key="3">
    <source>
        <dbReference type="ARBA" id="ARBA00022692"/>
    </source>
</evidence>
<keyword evidence="4 6" id="KW-1133">Transmembrane helix</keyword>
<reference evidence="7" key="1">
    <citation type="journal article" date="2014" name="Int. J. Syst. Evol. Microbiol.">
        <title>Complete genome of a new Firmicutes species belonging to the dominant human colonic microbiota ('Ruminococcus bicirculans') reveals two chromosomes and a selective capacity to utilize plant glucans.</title>
        <authorList>
            <consortium name="NISC Comparative Sequencing Program"/>
            <person name="Wegmann U."/>
            <person name="Louis P."/>
            <person name="Goesmann A."/>
            <person name="Henrissat B."/>
            <person name="Duncan S.H."/>
            <person name="Flint H.J."/>
        </authorList>
    </citation>
    <scope>NUCLEOTIDE SEQUENCE</scope>
    <source>
        <strain evidence="7">NBRC 107710</strain>
    </source>
</reference>
<keyword evidence="10" id="KW-1185">Reference proteome</keyword>
<dbReference type="Pfam" id="PF06146">
    <property type="entry name" value="PsiE"/>
    <property type="match status" value="1"/>
</dbReference>
<dbReference type="GO" id="GO:0005886">
    <property type="term" value="C:plasma membrane"/>
    <property type="evidence" value="ECO:0007669"/>
    <property type="project" value="UniProtKB-SubCell"/>
</dbReference>
<dbReference type="RefSeq" id="WP_183501758.1">
    <property type="nucleotide sequence ID" value="NZ_BSPG01000020.1"/>
</dbReference>
<dbReference type="Proteomes" id="UP001156881">
    <property type="component" value="Unassembled WGS sequence"/>
</dbReference>
<dbReference type="EMBL" id="BSPG01000020">
    <property type="protein sequence ID" value="GLS45292.1"/>
    <property type="molecule type" value="Genomic_DNA"/>
</dbReference>
<evidence type="ECO:0000256" key="6">
    <source>
        <dbReference type="SAM" id="Phobius"/>
    </source>
</evidence>
<evidence type="ECO:0000256" key="5">
    <source>
        <dbReference type="ARBA" id="ARBA00023136"/>
    </source>
</evidence>
<keyword evidence="3 6" id="KW-0812">Transmembrane</keyword>
<feature type="transmembrane region" description="Helical" evidence="6">
    <location>
        <begin position="137"/>
        <end position="157"/>
    </location>
</feature>
<evidence type="ECO:0000313" key="9">
    <source>
        <dbReference type="Proteomes" id="UP000517759"/>
    </source>
</evidence>
<dbReference type="InterPro" id="IPR020948">
    <property type="entry name" value="P_starv_induced_PsiE-like"/>
</dbReference>
<evidence type="ECO:0000313" key="8">
    <source>
        <dbReference type="EMBL" id="MBB3900991.1"/>
    </source>
</evidence>
<organism evidence="8 9">
    <name type="scientific">Methylobacterium brachythecii</name>
    <dbReference type="NCBI Taxonomy" id="1176177"/>
    <lineage>
        <taxon>Bacteria</taxon>
        <taxon>Pseudomonadati</taxon>
        <taxon>Pseudomonadota</taxon>
        <taxon>Alphaproteobacteria</taxon>
        <taxon>Hyphomicrobiales</taxon>
        <taxon>Methylobacteriaceae</taxon>
        <taxon>Methylobacterium</taxon>
    </lineage>
</organism>
<evidence type="ECO:0000256" key="2">
    <source>
        <dbReference type="ARBA" id="ARBA00022475"/>
    </source>
</evidence>
<reference evidence="10" key="2">
    <citation type="journal article" date="2019" name="Int. J. Syst. Evol. Microbiol.">
        <title>The Global Catalogue of Microorganisms (GCM) 10K type strain sequencing project: providing services to taxonomists for standard genome sequencing and annotation.</title>
        <authorList>
            <consortium name="The Broad Institute Genomics Platform"/>
            <consortium name="The Broad Institute Genome Sequencing Center for Infectious Disease"/>
            <person name="Wu L."/>
            <person name="Ma J."/>
        </authorList>
    </citation>
    <scope>NUCLEOTIDE SEQUENCE [LARGE SCALE GENOMIC DNA]</scope>
    <source>
        <strain evidence="10">NBRC 107710</strain>
    </source>
</reference>
<evidence type="ECO:0000256" key="1">
    <source>
        <dbReference type="ARBA" id="ARBA00004651"/>
    </source>
</evidence>
<dbReference type="Proteomes" id="UP000517759">
    <property type="component" value="Unassembled WGS sequence"/>
</dbReference>
<protein>
    <submittedName>
        <fullName evidence="8">Uncharacterized membrane protein (DUF373 family)</fullName>
    </submittedName>
</protein>
<feature type="transmembrane region" description="Helical" evidence="6">
    <location>
        <begin position="67"/>
        <end position="86"/>
    </location>
</feature>
<feature type="transmembrane region" description="Helical" evidence="6">
    <location>
        <begin position="27"/>
        <end position="55"/>
    </location>
</feature>
<evidence type="ECO:0000313" key="10">
    <source>
        <dbReference type="Proteomes" id="UP001156881"/>
    </source>
</evidence>
<dbReference type="EMBL" id="JACIDN010000001">
    <property type="protein sequence ID" value="MBB3900991.1"/>
    <property type="molecule type" value="Genomic_DNA"/>
</dbReference>
<evidence type="ECO:0000256" key="4">
    <source>
        <dbReference type="ARBA" id="ARBA00022989"/>
    </source>
</evidence>
<accession>A0A7W6AHC0</accession>
<name>A0A7W6AHC0_9HYPH</name>
<proteinExistence type="predicted"/>
<feature type="transmembrane region" description="Helical" evidence="6">
    <location>
        <begin position="98"/>
        <end position="116"/>
    </location>
</feature>
<sequence length="171" mass="18677">MAQRSDDEVENRLTKLSAFLFLHTEHLVYALLGGLLAVTAALALLDAAGVLFEALKKFGGAQPMLDVIDRLLFLLMIVEILHTVRVSMRSGRLTCEPFLIVGLIASIRRVLVITLQSSEVMHGSMTAERQALFNASMVELGVLAGLILVMVISIFLLHRAEPQQPQAAGEE</sequence>
<reference evidence="7" key="4">
    <citation type="submission" date="2023-01" db="EMBL/GenBank/DDBJ databases">
        <title>Draft genome sequence of Methylobacterium brachythecii strain NBRC 107710.</title>
        <authorList>
            <person name="Sun Q."/>
            <person name="Mori K."/>
        </authorList>
    </citation>
    <scope>NUCLEOTIDE SEQUENCE</scope>
    <source>
        <strain evidence="7">NBRC 107710</strain>
    </source>
</reference>
<dbReference type="AlphaFoldDB" id="A0A7W6AHC0"/>
<keyword evidence="5 6" id="KW-0472">Membrane</keyword>